<reference evidence="5 6" key="1">
    <citation type="submission" date="2018-10" db="EMBL/GenBank/DDBJ databases">
        <title>A high-quality apple genome assembly.</title>
        <authorList>
            <person name="Hu J."/>
        </authorList>
    </citation>
    <scope>NUCLEOTIDE SEQUENCE [LARGE SCALE GENOMIC DNA]</scope>
    <source>
        <strain evidence="6">cv. HFTH1</strain>
        <tissue evidence="5">Young leaf</tissue>
    </source>
</reference>
<feature type="chain" id="PRO_5019786280" description="Leucine-rich repeat-containing N-terminal plant-type domain-containing protein" evidence="3">
    <location>
        <begin position="30"/>
        <end position="160"/>
    </location>
</feature>
<sequence>MTSLDFHKLCHLAYCLILYVQLLSLPSYAAFASASATSTTEAEALLKWKATFQNHTQPQNLTSWTYLPMNTKAAPCFWYFMQCCWKRTLHEFSFFSFPNLQHLNLSYNNLFNVIPARTNSLSKLIHLEFSNNQLSGSIPTSVGDLTNLISTLIIFLVQFL</sequence>
<dbReference type="EMBL" id="RDQH01000334">
    <property type="protein sequence ID" value="RXH90855.1"/>
    <property type="molecule type" value="Genomic_DNA"/>
</dbReference>
<evidence type="ECO:0000259" key="4">
    <source>
        <dbReference type="Pfam" id="PF08263"/>
    </source>
</evidence>
<dbReference type="STRING" id="3750.A0A498J7S5"/>
<dbReference type="Pfam" id="PF00560">
    <property type="entry name" value="LRR_1"/>
    <property type="match status" value="2"/>
</dbReference>
<dbReference type="AlphaFoldDB" id="A0A498J7S5"/>
<dbReference type="PANTHER" id="PTHR48057:SF7">
    <property type="entry name" value="LEUCINE-RICH REPEAT SERINE_THREONINE-PROTEIN KINASE 1"/>
    <property type="match status" value="1"/>
</dbReference>
<dbReference type="Pfam" id="PF08263">
    <property type="entry name" value="LRRNT_2"/>
    <property type="match status" value="1"/>
</dbReference>
<evidence type="ECO:0000313" key="5">
    <source>
        <dbReference type="EMBL" id="RXH90855.1"/>
    </source>
</evidence>
<protein>
    <recommendedName>
        <fullName evidence="4">Leucine-rich repeat-containing N-terminal plant-type domain-containing protein</fullName>
    </recommendedName>
</protein>
<dbReference type="Gene3D" id="3.80.10.10">
    <property type="entry name" value="Ribonuclease Inhibitor"/>
    <property type="match status" value="1"/>
</dbReference>
<evidence type="ECO:0000256" key="1">
    <source>
        <dbReference type="ARBA" id="ARBA00022614"/>
    </source>
</evidence>
<proteinExistence type="predicted"/>
<dbReference type="InterPro" id="IPR001611">
    <property type="entry name" value="Leu-rich_rpt"/>
</dbReference>
<keyword evidence="1" id="KW-0433">Leucine-rich repeat</keyword>
<name>A0A498J7S5_MALDO</name>
<keyword evidence="3" id="KW-0732">Signal</keyword>
<keyword evidence="2" id="KW-0677">Repeat</keyword>
<feature type="signal peptide" evidence="3">
    <location>
        <begin position="1"/>
        <end position="29"/>
    </location>
</feature>
<feature type="domain" description="Leucine-rich repeat-containing N-terminal plant-type" evidence="4">
    <location>
        <begin position="40"/>
        <end position="80"/>
    </location>
</feature>
<evidence type="ECO:0000256" key="3">
    <source>
        <dbReference type="SAM" id="SignalP"/>
    </source>
</evidence>
<comment type="caution">
    <text evidence="5">The sequence shown here is derived from an EMBL/GenBank/DDBJ whole genome shotgun (WGS) entry which is preliminary data.</text>
</comment>
<gene>
    <name evidence="5" type="ORF">DVH24_006800</name>
</gene>
<evidence type="ECO:0000313" key="6">
    <source>
        <dbReference type="Proteomes" id="UP000290289"/>
    </source>
</evidence>
<dbReference type="SUPFAM" id="SSF52058">
    <property type="entry name" value="L domain-like"/>
    <property type="match status" value="1"/>
</dbReference>
<organism evidence="5 6">
    <name type="scientific">Malus domestica</name>
    <name type="common">Apple</name>
    <name type="synonym">Pyrus malus</name>
    <dbReference type="NCBI Taxonomy" id="3750"/>
    <lineage>
        <taxon>Eukaryota</taxon>
        <taxon>Viridiplantae</taxon>
        <taxon>Streptophyta</taxon>
        <taxon>Embryophyta</taxon>
        <taxon>Tracheophyta</taxon>
        <taxon>Spermatophyta</taxon>
        <taxon>Magnoliopsida</taxon>
        <taxon>eudicotyledons</taxon>
        <taxon>Gunneridae</taxon>
        <taxon>Pentapetalae</taxon>
        <taxon>rosids</taxon>
        <taxon>fabids</taxon>
        <taxon>Rosales</taxon>
        <taxon>Rosaceae</taxon>
        <taxon>Amygdaloideae</taxon>
        <taxon>Maleae</taxon>
        <taxon>Malus</taxon>
    </lineage>
</organism>
<dbReference type="Proteomes" id="UP000290289">
    <property type="component" value="Chromosome 8"/>
</dbReference>
<dbReference type="InterPro" id="IPR052595">
    <property type="entry name" value="LRRC69/RLP"/>
</dbReference>
<evidence type="ECO:0000256" key="2">
    <source>
        <dbReference type="ARBA" id="ARBA00022737"/>
    </source>
</evidence>
<dbReference type="InterPro" id="IPR032675">
    <property type="entry name" value="LRR_dom_sf"/>
</dbReference>
<dbReference type="InterPro" id="IPR013210">
    <property type="entry name" value="LRR_N_plant-typ"/>
</dbReference>
<keyword evidence="6" id="KW-1185">Reference proteome</keyword>
<dbReference type="PANTHER" id="PTHR48057">
    <property type="entry name" value="LEUCINE-RICH REPEAT SERINE/THREONINE-PROTEIN KINASE 1"/>
    <property type="match status" value="1"/>
</dbReference>
<accession>A0A498J7S5</accession>